<evidence type="ECO:0000313" key="2">
    <source>
        <dbReference type="EMBL" id="KAF2259840.1"/>
    </source>
</evidence>
<accession>A0A9P4K471</accession>
<feature type="region of interest" description="Disordered" evidence="1">
    <location>
        <begin position="26"/>
        <end position="46"/>
    </location>
</feature>
<reference evidence="3" key="1">
    <citation type="journal article" date="2020" name="Stud. Mycol.">
        <title>101 Dothideomycetes genomes: A test case for predicting lifestyles and emergence of pathogens.</title>
        <authorList>
            <person name="Haridas S."/>
            <person name="Albert R."/>
            <person name="Binder M."/>
            <person name="Bloem J."/>
            <person name="LaButti K."/>
            <person name="Salamov A."/>
            <person name="Andreopoulos B."/>
            <person name="Baker S."/>
            <person name="Barry K."/>
            <person name="Bills G."/>
            <person name="Bluhm B."/>
            <person name="Cannon C."/>
            <person name="Castanera R."/>
            <person name="Culley D."/>
            <person name="Daum C."/>
            <person name="Ezra D."/>
            <person name="Gonzalez J."/>
            <person name="Henrissat B."/>
            <person name="Kuo A."/>
            <person name="Liang C."/>
            <person name="Lipzen A."/>
            <person name="Lutzoni F."/>
            <person name="Magnuson J."/>
            <person name="Mondo S."/>
            <person name="Nolan M."/>
            <person name="Ohm R."/>
            <person name="Pangilinan J."/>
            <person name="Park H.-J."/>
            <person name="Ramirez L."/>
            <person name="Alfaro M."/>
            <person name="Sun H."/>
            <person name="Tritt A."/>
            <person name="Yoshinaga Y."/>
            <person name="Zwiers L.-H."/>
            <person name="Turgeon B."/>
            <person name="Goodwin S."/>
            <person name="Spatafora J."/>
            <person name="Crous P."/>
            <person name="Grigoriev I."/>
        </authorList>
    </citation>
    <scope>NUCLEOTIDE SEQUENCE [LARGE SCALE GENOMIC DNA]</scope>
    <source>
        <strain evidence="3">CBS 304.66</strain>
    </source>
</reference>
<comment type="caution">
    <text evidence="2">The sequence shown here is derived from an EMBL/GenBank/DDBJ whole genome shotgun (WGS) entry which is preliminary data.</text>
</comment>
<dbReference type="Proteomes" id="UP000800093">
    <property type="component" value="Unassembled WGS sequence"/>
</dbReference>
<organism evidence="2 3">
    <name type="scientific">Lojkania enalia</name>
    <dbReference type="NCBI Taxonomy" id="147567"/>
    <lineage>
        <taxon>Eukaryota</taxon>
        <taxon>Fungi</taxon>
        <taxon>Dikarya</taxon>
        <taxon>Ascomycota</taxon>
        <taxon>Pezizomycotina</taxon>
        <taxon>Dothideomycetes</taxon>
        <taxon>Pleosporomycetidae</taxon>
        <taxon>Pleosporales</taxon>
        <taxon>Pleosporales incertae sedis</taxon>
        <taxon>Lojkania</taxon>
    </lineage>
</organism>
<dbReference type="EMBL" id="ML986697">
    <property type="protein sequence ID" value="KAF2259840.1"/>
    <property type="molecule type" value="Genomic_DNA"/>
</dbReference>
<keyword evidence="3" id="KW-1185">Reference proteome</keyword>
<gene>
    <name evidence="2" type="ORF">CC78DRAFT_585519</name>
</gene>
<sequence>MSAPWFTKAKTILPSRVLAILKDERRRVTPKRSGETTSRDGRASIGVLESPQLSVDGNKPGRFKSRLERGAEPLGVAATETTPIFHPKARHHLILLSLIHIHLFHPGFSAFVTSHDIQGTNSPHVAALERPPERAHLSLSANSRSHHRTIAKSPSVQNTHKPYFFPSHDTIAHVVLPLRQIVGLPLTLLRIPRRPIPVATQSHAIEPA</sequence>
<evidence type="ECO:0000313" key="3">
    <source>
        <dbReference type="Proteomes" id="UP000800093"/>
    </source>
</evidence>
<evidence type="ECO:0000256" key="1">
    <source>
        <dbReference type="SAM" id="MobiDB-lite"/>
    </source>
</evidence>
<proteinExistence type="predicted"/>
<name>A0A9P4K471_9PLEO</name>
<protein>
    <submittedName>
        <fullName evidence="2">Uncharacterized protein</fullName>
    </submittedName>
</protein>
<dbReference type="AlphaFoldDB" id="A0A9P4K471"/>
<feature type="compositionally biased region" description="Basic and acidic residues" evidence="1">
    <location>
        <begin position="26"/>
        <end position="42"/>
    </location>
</feature>